<keyword evidence="1" id="KW-0547">Nucleotide-binding</keyword>
<dbReference type="EMBL" id="FMYQ01000014">
    <property type="protein sequence ID" value="SDD11676.1"/>
    <property type="molecule type" value="Genomic_DNA"/>
</dbReference>
<dbReference type="RefSeq" id="WP_176929120.1">
    <property type="nucleotide sequence ID" value="NZ_FMYQ01000014.1"/>
</dbReference>
<reference evidence="2" key="1">
    <citation type="submission" date="2016-09" db="EMBL/GenBank/DDBJ databases">
        <authorList>
            <person name="Varghese N."/>
            <person name="Submissions S."/>
        </authorList>
    </citation>
    <scope>NUCLEOTIDE SEQUENCE [LARGE SCALE GENOMIC DNA]</scope>
    <source>
        <strain evidence="2">TNe-862</strain>
    </source>
</reference>
<organism evidence="1 2">
    <name type="scientific">Paraburkholderia lycopersici</name>
    <dbReference type="NCBI Taxonomy" id="416944"/>
    <lineage>
        <taxon>Bacteria</taxon>
        <taxon>Pseudomonadati</taxon>
        <taxon>Pseudomonadota</taxon>
        <taxon>Betaproteobacteria</taxon>
        <taxon>Burkholderiales</taxon>
        <taxon>Burkholderiaceae</taxon>
        <taxon>Paraburkholderia</taxon>
    </lineage>
</organism>
<dbReference type="Pfam" id="PF09821">
    <property type="entry name" value="AAA_assoc_C"/>
    <property type="match status" value="1"/>
</dbReference>
<dbReference type="AlphaFoldDB" id="A0A1G6S653"/>
<keyword evidence="2" id="KW-1185">Reference proteome</keyword>
<proteinExistence type="predicted"/>
<dbReference type="InterPro" id="IPR018632">
    <property type="entry name" value="AAA-associated_dom_C"/>
</dbReference>
<sequence>EIKVPFKHPRNRLDPAFRKLVDDIYAKMTARQTDETTKKGLELGSWLPRVSTNLMAGLIETLAAAPYHGRADMPEIARSLHLEVDDLFPIAEVLQHLGFADVREGDVLLTPPARVFAEFGTQERKMMFAEHLLRHVPLAARIKKVLNERPGHRAPRVRFEQELEDFLSDGAAEETLDTVIDWGRYGEIFSYNDQSEIFSLEDVES</sequence>
<feature type="non-terminal residue" evidence="1">
    <location>
        <position position="1"/>
    </location>
</feature>
<accession>A0A1G6S653</accession>
<protein>
    <submittedName>
        <fullName evidence="1">NitT/TauT family transport system ATP-binding protein</fullName>
    </submittedName>
</protein>
<dbReference type="GO" id="GO:0005524">
    <property type="term" value="F:ATP binding"/>
    <property type="evidence" value="ECO:0007669"/>
    <property type="project" value="UniProtKB-KW"/>
</dbReference>
<evidence type="ECO:0000313" key="2">
    <source>
        <dbReference type="Proteomes" id="UP000198908"/>
    </source>
</evidence>
<evidence type="ECO:0000313" key="1">
    <source>
        <dbReference type="EMBL" id="SDD11676.1"/>
    </source>
</evidence>
<dbReference type="Proteomes" id="UP000198908">
    <property type="component" value="Unassembled WGS sequence"/>
</dbReference>
<keyword evidence="1" id="KW-0067">ATP-binding</keyword>
<gene>
    <name evidence="1" type="ORF">SAMN05421548_114156</name>
</gene>
<name>A0A1G6S653_9BURK</name>